<comment type="caution">
    <text evidence="2">The sequence shown here is derived from an EMBL/GenBank/DDBJ whole genome shotgun (WGS) entry which is preliminary data.</text>
</comment>
<name>A0A0S8K1Z2_UNCW3</name>
<sequence length="311" mass="35413">MSRITEQEFLDSWNKYQSAAAVARDLDVDLRWVYRRRKQLEQKIGSTLAASDFRSPTFTIREHSPRVNCELENGTILVASDAHYWPGVVSTAHQAFLEIAGELKPEIIVMNGDMFDGSSISRFPKAGWGTTPNVKQELEAVQERLDEIRLVAKGSELWWTMGNHDQRFEARLAQNVPEYAGVAGFTLKDHFPHWNFTMSLMVNENLMIKHRFRNGVHATWNNTLYGGISVCTGHLHRLQATLLTDYRGTRWGIDTGTLAEVDGDHMHYGEDEPKNHCSGFAVLTIVDGELIYPEFCSVHNEKAFFRGERIV</sequence>
<dbReference type="InterPro" id="IPR004843">
    <property type="entry name" value="Calcineurin-like_PHP"/>
</dbReference>
<dbReference type="InterPro" id="IPR029052">
    <property type="entry name" value="Metallo-depent_PP-like"/>
</dbReference>
<dbReference type="EMBL" id="LJVE01000014">
    <property type="protein sequence ID" value="KPL15443.1"/>
    <property type="molecule type" value="Genomic_DNA"/>
</dbReference>
<dbReference type="SUPFAM" id="SSF56300">
    <property type="entry name" value="Metallo-dependent phosphatases"/>
    <property type="match status" value="1"/>
</dbReference>
<gene>
    <name evidence="2" type="ORF">AMJ74_01390</name>
</gene>
<evidence type="ECO:0000313" key="3">
    <source>
        <dbReference type="Proteomes" id="UP000050975"/>
    </source>
</evidence>
<evidence type="ECO:0000313" key="2">
    <source>
        <dbReference type="EMBL" id="KPL15443.1"/>
    </source>
</evidence>
<organism evidence="2 3">
    <name type="scientific">candidate division WOR_3 bacterium SM1_77</name>
    <dbReference type="NCBI Taxonomy" id="1703778"/>
    <lineage>
        <taxon>Bacteria</taxon>
        <taxon>Bacteria division WOR-3</taxon>
    </lineage>
</organism>
<evidence type="ECO:0000259" key="1">
    <source>
        <dbReference type="Pfam" id="PF00149"/>
    </source>
</evidence>
<protein>
    <recommendedName>
        <fullName evidence="1">Calcineurin-like phosphoesterase domain-containing protein</fullName>
    </recommendedName>
</protein>
<proteinExistence type="predicted"/>
<dbReference type="GO" id="GO:0016787">
    <property type="term" value="F:hydrolase activity"/>
    <property type="evidence" value="ECO:0007669"/>
    <property type="project" value="InterPro"/>
</dbReference>
<reference evidence="2 3" key="1">
    <citation type="journal article" date="2015" name="Microbiome">
        <title>Genomic resolution of linkages in carbon, nitrogen, and sulfur cycling among widespread estuary sediment bacteria.</title>
        <authorList>
            <person name="Baker B.J."/>
            <person name="Lazar C.S."/>
            <person name="Teske A.P."/>
            <person name="Dick G.J."/>
        </authorList>
    </citation>
    <scope>NUCLEOTIDE SEQUENCE [LARGE SCALE GENOMIC DNA]</scope>
    <source>
        <strain evidence="2">SM1_77</strain>
    </source>
</reference>
<dbReference type="AlphaFoldDB" id="A0A0S8K1Z2"/>
<dbReference type="Gene3D" id="3.60.21.10">
    <property type="match status" value="1"/>
</dbReference>
<dbReference type="Pfam" id="PF00149">
    <property type="entry name" value="Metallophos"/>
    <property type="match status" value="1"/>
</dbReference>
<feature type="domain" description="Calcineurin-like phosphoesterase" evidence="1">
    <location>
        <begin position="75"/>
        <end position="174"/>
    </location>
</feature>
<accession>A0A0S8K1Z2</accession>
<dbReference type="Proteomes" id="UP000050975">
    <property type="component" value="Unassembled WGS sequence"/>
</dbReference>